<dbReference type="Pfam" id="PF07007">
    <property type="entry name" value="LprI"/>
    <property type="match status" value="1"/>
</dbReference>
<protein>
    <recommendedName>
        <fullName evidence="2">Lysozyme inhibitor LprI-like N-terminal domain-containing protein</fullName>
    </recommendedName>
</protein>
<keyword evidence="4" id="KW-1185">Reference proteome</keyword>
<dbReference type="KEGG" id="plad:PPGU16_18330"/>
<evidence type="ECO:0000313" key="4">
    <source>
        <dbReference type="Proteomes" id="UP000510888"/>
    </source>
</evidence>
<dbReference type="Proteomes" id="UP000510888">
    <property type="component" value="Chromosome 1"/>
</dbReference>
<gene>
    <name evidence="3" type="ORF">PPGU16_18330</name>
</gene>
<feature type="chain" id="PRO_5029740388" description="Lysozyme inhibitor LprI-like N-terminal domain-containing protein" evidence="1">
    <location>
        <begin position="19"/>
        <end position="139"/>
    </location>
</feature>
<proteinExistence type="predicted"/>
<evidence type="ECO:0000256" key="1">
    <source>
        <dbReference type="SAM" id="SignalP"/>
    </source>
</evidence>
<organism evidence="3 4">
    <name type="scientific">Paraburkholderia largidicola</name>
    <dbReference type="NCBI Taxonomy" id="3014751"/>
    <lineage>
        <taxon>Bacteria</taxon>
        <taxon>Pseudomonadati</taxon>
        <taxon>Pseudomonadota</taxon>
        <taxon>Betaproteobacteria</taxon>
        <taxon>Burkholderiales</taxon>
        <taxon>Burkholderiaceae</taxon>
        <taxon>Paraburkholderia</taxon>
    </lineage>
</organism>
<accession>A0A7I8BJ94</accession>
<evidence type="ECO:0000259" key="2">
    <source>
        <dbReference type="Pfam" id="PF07007"/>
    </source>
</evidence>
<feature type="signal peptide" evidence="1">
    <location>
        <begin position="1"/>
        <end position="18"/>
    </location>
</feature>
<feature type="domain" description="Lysozyme inhibitor LprI-like N-terminal" evidence="2">
    <location>
        <begin position="47"/>
        <end position="128"/>
    </location>
</feature>
<dbReference type="RefSeq" id="WP_180719749.1">
    <property type="nucleotide sequence ID" value="NZ_AP023174.1"/>
</dbReference>
<dbReference type="AlphaFoldDB" id="A0A7I8BJ94"/>
<sequence length="139" mass="15257">MKFAILFLGGLVCTSLHAATVNPIDEIAGRSGLPASEVAALVANCDASQASMNFCAWRDQVVAEQNLHLAVSRKEADSPACKVRLEEQVSKWTSQRDSACKRQSEREWGKGSMRQTAQTICMSKETERLVGKVDAFHCR</sequence>
<dbReference type="Gene3D" id="1.20.1270.180">
    <property type="match status" value="1"/>
</dbReference>
<reference evidence="3 4" key="1">
    <citation type="journal article" date="2020" name="Genes (Basel)">
        <title>Genomic Comparison of Insect Gut Symbionts from Divergent Burkholderia Subclades.</title>
        <authorList>
            <person name="Takeshita K."/>
            <person name="Kikuchi Y."/>
        </authorList>
    </citation>
    <scope>NUCLEOTIDE SEQUENCE [LARGE SCALE GENOMIC DNA]</scope>
    <source>
        <strain evidence="3 4">PGU16</strain>
    </source>
</reference>
<evidence type="ECO:0000313" key="3">
    <source>
        <dbReference type="EMBL" id="BCF88766.1"/>
    </source>
</evidence>
<name>A0A7I8BJ94_9BURK</name>
<keyword evidence="1" id="KW-0732">Signal</keyword>
<dbReference type="InterPro" id="IPR009739">
    <property type="entry name" value="LprI-like_N"/>
</dbReference>
<dbReference type="EMBL" id="AP023174">
    <property type="protein sequence ID" value="BCF88766.1"/>
    <property type="molecule type" value="Genomic_DNA"/>
</dbReference>